<dbReference type="EMBL" id="GL945491">
    <property type="protein sequence ID" value="EGN93617.1"/>
    <property type="molecule type" value="Genomic_DNA"/>
</dbReference>
<name>F8QDE6_SERL3</name>
<dbReference type="HOGENOM" id="CLU_1982917_0_0_1"/>
<evidence type="ECO:0000313" key="1">
    <source>
        <dbReference type="EMBL" id="EGN93617.1"/>
    </source>
</evidence>
<proteinExistence type="predicted"/>
<dbReference type="AlphaFoldDB" id="F8QDE6"/>
<keyword evidence="2" id="KW-1185">Reference proteome</keyword>
<accession>F8QDE6</accession>
<sequence length="126" mass="14111">MDLKMTLQHKLDIRRAERKILRTHEYLAKLRLHRLLLLSALLKQEALQAASGATTTEAQIAEIRTAMDEAGINASDVKPVNISDITSIFEAADEELFGEGAGIVLTRMELEDMKRDSDWINSGQYA</sequence>
<evidence type="ECO:0000313" key="2">
    <source>
        <dbReference type="Proteomes" id="UP000008063"/>
    </source>
</evidence>
<protein>
    <submittedName>
        <fullName evidence="1">Uncharacterized protein</fullName>
    </submittedName>
</protein>
<organism evidence="2">
    <name type="scientific">Serpula lacrymans var. lacrymans (strain S7.3)</name>
    <name type="common">Dry rot fungus</name>
    <dbReference type="NCBI Taxonomy" id="936435"/>
    <lineage>
        <taxon>Eukaryota</taxon>
        <taxon>Fungi</taxon>
        <taxon>Dikarya</taxon>
        <taxon>Basidiomycota</taxon>
        <taxon>Agaricomycotina</taxon>
        <taxon>Agaricomycetes</taxon>
        <taxon>Agaricomycetidae</taxon>
        <taxon>Boletales</taxon>
        <taxon>Coniophorineae</taxon>
        <taxon>Serpulaceae</taxon>
        <taxon>Serpula</taxon>
    </lineage>
</organism>
<dbReference type="Proteomes" id="UP000008063">
    <property type="component" value="Unassembled WGS sequence"/>
</dbReference>
<reference evidence="2" key="1">
    <citation type="journal article" date="2011" name="Science">
        <title>The plant cell wall-decomposing machinery underlies the functional diversity of forest fungi.</title>
        <authorList>
            <person name="Eastwood D.C."/>
            <person name="Floudas D."/>
            <person name="Binder M."/>
            <person name="Majcherczyk A."/>
            <person name="Schneider P."/>
            <person name="Aerts A."/>
            <person name="Asiegbu F.O."/>
            <person name="Baker S.E."/>
            <person name="Barry K."/>
            <person name="Bendiksby M."/>
            <person name="Blumentritt M."/>
            <person name="Coutinho P.M."/>
            <person name="Cullen D."/>
            <person name="de Vries R.P."/>
            <person name="Gathman A."/>
            <person name="Goodell B."/>
            <person name="Henrissat B."/>
            <person name="Ihrmark K."/>
            <person name="Kauserud H."/>
            <person name="Kohler A."/>
            <person name="LaButti K."/>
            <person name="Lapidus A."/>
            <person name="Lavin J.L."/>
            <person name="Lee Y.-H."/>
            <person name="Lindquist E."/>
            <person name="Lilly W."/>
            <person name="Lucas S."/>
            <person name="Morin E."/>
            <person name="Murat C."/>
            <person name="Oguiza J.A."/>
            <person name="Park J."/>
            <person name="Pisabarro A.G."/>
            <person name="Riley R."/>
            <person name="Rosling A."/>
            <person name="Salamov A."/>
            <person name="Schmidt O."/>
            <person name="Schmutz J."/>
            <person name="Skrede I."/>
            <person name="Stenlid J."/>
            <person name="Wiebenga A."/>
            <person name="Xie X."/>
            <person name="Kuees U."/>
            <person name="Hibbett D.S."/>
            <person name="Hoffmeister D."/>
            <person name="Hoegberg N."/>
            <person name="Martin F."/>
            <person name="Grigoriev I.V."/>
            <person name="Watkinson S.C."/>
        </authorList>
    </citation>
    <scope>NUCLEOTIDE SEQUENCE [LARGE SCALE GENOMIC DNA]</scope>
    <source>
        <strain evidence="2">strain S7.3</strain>
    </source>
</reference>
<gene>
    <name evidence="1" type="ORF">SERLA73DRAFT_156198</name>
</gene>
<dbReference type="InParanoid" id="F8QDE6"/>